<evidence type="ECO:0008006" key="5">
    <source>
        <dbReference type="Google" id="ProtNLM"/>
    </source>
</evidence>
<evidence type="ECO:0000256" key="1">
    <source>
        <dbReference type="ARBA" id="ARBA00022481"/>
    </source>
</evidence>
<sequence>GVSQINIAVTQMDQVTQQNAVLVEESASSADELASRAANLRDAVSVFRTNAG</sequence>
<proteinExistence type="inferred from homology"/>
<keyword evidence="1" id="KW-0488">Methylation</keyword>
<evidence type="ECO:0000313" key="4">
    <source>
        <dbReference type="Proteomes" id="UP000315469"/>
    </source>
</evidence>
<dbReference type="SUPFAM" id="SSF58104">
    <property type="entry name" value="Methyl-accepting chemotaxis protein (MCP) signaling domain"/>
    <property type="match status" value="1"/>
</dbReference>
<comment type="caution">
    <text evidence="3">The sequence shown here is derived from an EMBL/GenBank/DDBJ whole genome shotgun (WGS) entry which is preliminary data.</text>
</comment>
<name>A0ABY2ZJW2_9GAMM</name>
<dbReference type="PANTHER" id="PTHR43531">
    <property type="entry name" value="PROTEIN ICFG"/>
    <property type="match status" value="1"/>
</dbReference>
<dbReference type="Gene3D" id="1.10.287.950">
    <property type="entry name" value="Methyl-accepting chemotaxis protein"/>
    <property type="match status" value="1"/>
</dbReference>
<keyword evidence="4" id="KW-1185">Reference proteome</keyword>
<protein>
    <recommendedName>
        <fullName evidence="5">Methyl-accepting chemotaxis protein</fullName>
    </recommendedName>
</protein>
<reference evidence="3 4" key="1">
    <citation type="submission" date="2019-06" db="EMBL/GenBank/DDBJ databases">
        <title>Taxogenomics and systematics of the genus Pantoea.</title>
        <authorList>
            <person name="Tambong J.T."/>
        </authorList>
    </citation>
    <scope>NUCLEOTIDE SEQUENCE [LARGE SCALE GENOMIC DNA]</scope>
    <source>
        <strain evidence="3 4">LMG 24197</strain>
    </source>
</reference>
<dbReference type="InterPro" id="IPR051310">
    <property type="entry name" value="MCP_chemotaxis"/>
</dbReference>
<comment type="similarity">
    <text evidence="2">Belongs to the methyl-accepting chemotaxis (MCP) protein family.</text>
</comment>
<dbReference type="EMBL" id="VHJB01000062">
    <property type="protein sequence ID" value="TPV36909.1"/>
    <property type="molecule type" value="Genomic_DNA"/>
</dbReference>
<dbReference type="Proteomes" id="UP000315469">
    <property type="component" value="Unassembled WGS sequence"/>
</dbReference>
<gene>
    <name evidence="3" type="ORF">FJW02_10345</name>
</gene>
<evidence type="ECO:0000256" key="2">
    <source>
        <dbReference type="ARBA" id="ARBA00029447"/>
    </source>
</evidence>
<dbReference type="PANTHER" id="PTHR43531:SF14">
    <property type="entry name" value="METHYL-ACCEPTING CHEMOTAXIS PROTEIN I-RELATED"/>
    <property type="match status" value="1"/>
</dbReference>
<accession>A0ABY2ZJW2</accession>
<evidence type="ECO:0000313" key="3">
    <source>
        <dbReference type="EMBL" id="TPV36909.1"/>
    </source>
</evidence>
<organism evidence="3 4">
    <name type="scientific">Pantoea eucalypti</name>
    <dbReference type="NCBI Taxonomy" id="470933"/>
    <lineage>
        <taxon>Bacteria</taxon>
        <taxon>Pseudomonadati</taxon>
        <taxon>Pseudomonadota</taxon>
        <taxon>Gammaproteobacteria</taxon>
        <taxon>Enterobacterales</taxon>
        <taxon>Erwiniaceae</taxon>
        <taxon>Pantoea</taxon>
    </lineage>
</organism>
<feature type="non-terminal residue" evidence="3">
    <location>
        <position position="1"/>
    </location>
</feature>